<comment type="caution">
    <text evidence="1">The sequence shown here is derived from an EMBL/GenBank/DDBJ whole genome shotgun (WGS) entry which is preliminary data.</text>
</comment>
<keyword evidence="2" id="KW-1185">Reference proteome</keyword>
<reference evidence="1 2" key="1">
    <citation type="journal article" date="2019" name="Commun. Biol.">
        <title>The bagworm genome reveals a unique fibroin gene that provides high tensile strength.</title>
        <authorList>
            <person name="Kono N."/>
            <person name="Nakamura H."/>
            <person name="Ohtoshi R."/>
            <person name="Tomita M."/>
            <person name="Numata K."/>
            <person name="Arakawa K."/>
        </authorList>
    </citation>
    <scope>NUCLEOTIDE SEQUENCE [LARGE SCALE GENOMIC DNA]</scope>
</reference>
<sequence length="165" mass="17925">MRSLLAELEEPRRGRRTKLSVRPTCTITDGRATGAARRAGGAACGDGITGLKRGFPALRPRPPPASCDHLKGYILSEGAHDRSFIFDCSCAFSRSGRRASPRVGRRRARPRAAPALAETAPLTLNFVCPHTRPRRPPALPSAAPPYRLISASLFSSKRHFLENVT</sequence>
<dbReference type="Proteomes" id="UP000299102">
    <property type="component" value="Unassembled WGS sequence"/>
</dbReference>
<proteinExistence type="predicted"/>
<gene>
    <name evidence="1" type="ORF">EVAR_19563_1</name>
</gene>
<dbReference type="AlphaFoldDB" id="A0A4C1UF18"/>
<protein>
    <submittedName>
        <fullName evidence="1">Uncharacterized protein</fullName>
    </submittedName>
</protein>
<organism evidence="1 2">
    <name type="scientific">Eumeta variegata</name>
    <name type="common">Bagworm moth</name>
    <name type="synonym">Eumeta japonica</name>
    <dbReference type="NCBI Taxonomy" id="151549"/>
    <lineage>
        <taxon>Eukaryota</taxon>
        <taxon>Metazoa</taxon>
        <taxon>Ecdysozoa</taxon>
        <taxon>Arthropoda</taxon>
        <taxon>Hexapoda</taxon>
        <taxon>Insecta</taxon>
        <taxon>Pterygota</taxon>
        <taxon>Neoptera</taxon>
        <taxon>Endopterygota</taxon>
        <taxon>Lepidoptera</taxon>
        <taxon>Glossata</taxon>
        <taxon>Ditrysia</taxon>
        <taxon>Tineoidea</taxon>
        <taxon>Psychidae</taxon>
        <taxon>Oiketicinae</taxon>
        <taxon>Eumeta</taxon>
    </lineage>
</organism>
<name>A0A4C1UF18_EUMVA</name>
<dbReference type="EMBL" id="BGZK01000169">
    <property type="protein sequence ID" value="GBP25083.1"/>
    <property type="molecule type" value="Genomic_DNA"/>
</dbReference>
<evidence type="ECO:0000313" key="2">
    <source>
        <dbReference type="Proteomes" id="UP000299102"/>
    </source>
</evidence>
<accession>A0A4C1UF18</accession>
<evidence type="ECO:0000313" key="1">
    <source>
        <dbReference type="EMBL" id="GBP25083.1"/>
    </source>
</evidence>